<dbReference type="SUPFAM" id="SSF117281">
    <property type="entry name" value="Kelch motif"/>
    <property type="match status" value="1"/>
</dbReference>
<dbReference type="EMBL" id="VCGU01000001">
    <property type="protein sequence ID" value="TRY80280.1"/>
    <property type="molecule type" value="Genomic_DNA"/>
</dbReference>
<keyword evidence="2" id="KW-1185">Reference proteome</keyword>
<proteinExistence type="predicted"/>
<gene>
    <name evidence="1" type="ORF">TCAL_12949</name>
</gene>
<organism evidence="1 2">
    <name type="scientific">Tigriopus californicus</name>
    <name type="common">Marine copepod</name>
    <dbReference type="NCBI Taxonomy" id="6832"/>
    <lineage>
        <taxon>Eukaryota</taxon>
        <taxon>Metazoa</taxon>
        <taxon>Ecdysozoa</taxon>
        <taxon>Arthropoda</taxon>
        <taxon>Crustacea</taxon>
        <taxon>Multicrustacea</taxon>
        <taxon>Hexanauplia</taxon>
        <taxon>Copepoda</taxon>
        <taxon>Harpacticoida</taxon>
        <taxon>Harpacticidae</taxon>
        <taxon>Tigriopus</taxon>
    </lineage>
</organism>
<dbReference type="Gene3D" id="2.120.10.80">
    <property type="entry name" value="Kelch-type beta propeller"/>
    <property type="match status" value="1"/>
</dbReference>
<name>A0A553PRI6_TIGCA</name>
<protein>
    <submittedName>
        <fullName evidence="1">Uncharacterized protein</fullName>
    </submittedName>
</protein>
<evidence type="ECO:0000313" key="2">
    <source>
        <dbReference type="Proteomes" id="UP000318571"/>
    </source>
</evidence>
<dbReference type="Proteomes" id="UP000318571">
    <property type="component" value="Chromosome 12"/>
</dbReference>
<reference evidence="1 2" key="1">
    <citation type="journal article" date="2018" name="Nat. Ecol. Evol.">
        <title>Genomic signatures of mitonuclear coevolution across populations of Tigriopus californicus.</title>
        <authorList>
            <person name="Barreto F.S."/>
            <person name="Watson E.T."/>
            <person name="Lima T.G."/>
            <person name="Willett C.S."/>
            <person name="Edmands S."/>
            <person name="Li W."/>
            <person name="Burton R.S."/>
        </authorList>
    </citation>
    <scope>NUCLEOTIDE SEQUENCE [LARGE SCALE GENOMIC DNA]</scope>
    <source>
        <strain evidence="1 2">San Diego</strain>
    </source>
</reference>
<sequence length="422" mass="46652">MSICGMKISNEHCFVAHTTLFLASYFVQETLGQSSSFLGSRLTSTCLGYTINQTIKCVQCHSLCLTLYLQDEKDQHWDGVRINPTNTKCEQILTSAESLICFYKEPQDNENGMVLKPGRLNGHVNEELYFGIYGDTFHTFLPITNASLEPISMPKYTFTTVDTQSNSVVFDHGYLICEYGAIVCAHWKFGLDHWEPFPSPTTLHKAGGMVLFGGEPFITAGKDSSDADTDVSEIFDKTTKTWIPGPSLSPARHSLCLLEANYNTVVAIGGVIVIETVRVDKLVKGDSTWTQVTNRPQAAYGIICGVVTLSGHQRGALTIGGRPVSGGFRDTAYFLDFVSWTWSRVSNFDAPKVAIFGSLVQWRSQIHLFPLEEEVPGGHSTAHYVKDLAESGQSWTNRNTLSNYPKAKRLSVKVISKYGLNG</sequence>
<evidence type="ECO:0000313" key="1">
    <source>
        <dbReference type="EMBL" id="TRY80280.1"/>
    </source>
</evidence>
<dbReference type="InterPro" id="IPR015915">
    <property type="entry name" value="Kelch-typ_b-propeller"/>
</dbReference>
<dbReference type="AlphaFoldDB" id="A0A553PRI6"/>
<accession>A0A553PRI6</accession>
<comment type="caution">
    <text evidence="1">The sequence shown here is derived from an EMBL/GenBank/DDBJ whole genome shotgun (WGS) entry which is preliminary data.</text>
</comment>